<proteinExistence type="predicted"/>
<feature type="transmembrane region" description="Helical" evidence="1">
    <location>
        <begin position="257"/>
        <end position="279"/>
    </location>
</feature>
<dbReference type="EMBL" id="CP008953">
    <property type="protein sequence ID" value="AIG79814.1"/>
    <property type="molecule type" value="Genomic_DNA"/>
</dbReference>
<dbReference type="AlphaFoldDB" id="A0A075V5P6"/>
<protein>
    <submittedName>
        <fullName evidence="2">Conserved putative membrane protein</fullName>
    </submittedName>
</protein>
<dbReference type="STRING" id="208439.AJAP_35035"/>
<feature type="transmembrane region" description="Helical" evidence="1">
    <location>
        <begin position="225"/>
        <end position="245"/>
    </location>
</feature>
<feature type="transmembrane region" description="Helical" evidence="1">
    <location>
        <begin position="120"/>
        <end position="142"/>
    </location>
</feature>
<dbReference type="Proteomes" id="UP000028492">
    <property type="component" value="Chromosome"/>
</dbReference>
<dbReference type="RefSeq" id="WP_038519344.1">
    <property type="nucleotide sequence ID" value="NZ_CP008953.1"/>
</dbReference>
<keyword evidence="1" id="KW-1133">Transmembrane helix</keyword>
<evidence type="ECO:0000313" key="3">
    <source>
        <dbReference type="Proteomes" id="UP000028492"/>
    </source>
</evidence>
<name>A0A075V5P6_9PSEU</name>
<keyword evidence="3" id="KW-1185">Reference proteome</keyword>
<feature type="transmembrane region" description="Helical" evidence="1">
    <location>
        <begin position="154"/>
        <end position="173"/>
    </location>
</feature>
<organism evidence="2 3">
    <name type="scientific">Amycolatopsis japonica</name>
    <dbReference type="NCBI Taxonomy" id="208439"/>
    <lineage>
        <taxon>Bacteria</taxon>
        <taxon>Bacillati</taxon>
        <taxon>Actinomycetota</taxon>
        <taxon>Actinomycetes</taxon>
        <taxon>Pseudonocardiales</taxon>
        <taxon>Pseudonocardiaceae</taxon>
        <taxon>Amycolatopsis</taxon>
        <taxon>Amycolatopsis japonica group</taxon>
    </lineage>
</organism>
<dbReference type="HOGENOM" id="CLU_076890_0_0_11"/>
<accession>A0A075V5P6</accession>
<evidence type="ECO:0000313" key="2">
    <source>
        <dbReference type="EMBL" id="AIG79814.1"/>
    </source>
</evidence>
<reference evidence="2 3" key="1">
    <citation type="journal article" date="2014" name="J. Biotechnol.">
        <title>Complete genome sequence of the actinobacterium Amycolatopsis japonica MG417-CF17(T) (=DSM 44213T) producing (S,S)-N,N'-ethylenediaminedisuccinic acid.</title>
        <authorList>
            <person name="Stegmann E."/>
            <person name="Albersmeier A."/>
            <person name="Spohn M."/>
            <person name="Gert H."/>
            <person name="Weber T."/>
            <person name="Wohlleben W."/>
            <person name="Kalinowski J."/>
            <person name="Ruckert C."/>
        </authorList>
    </citation>
    <scope>NUCLEOTIDE SEQUENCE [LARGE SCALE GENOMIC DNA]</scope>
    <source>
        <strain evidence="3">MG417-CF17 (DSM 44213)</strain>
    </source>
</reference>
<keyword evidence="1" id="KW-0812">Transmembrane</keyword>
<sequence length="324" mass="35038">MTILTDLRERTRTWHRGSYRFAQAFAVITVLCVLAMLIDQRTLNGAPLWAKPFKFAVSATLYFFTWSWLVSLLPKFRRTASWLANTLVVIFGAEYALVIFQAARVRASHFNNATPLDNTIFQVMGGMIAVLWMVNLVLTIAVMFTRIPDRATAWAARIGAILGMIGISLATLMSSPTPDQQALLDATGQSAMIGAHTVGLPDGGPGLPILGWSTVGGDLRIPHFLGLHGLQALPLLALALGVLAARYPRLRDDVLRLRLVVIAGVGYAGLLALLTWQALRGQSIVAPDSQTLTAFALLIAGVAFSGLIAIGRPAKDRELEASLR</sequence>
<dbReference type="eggNOG" id="ENOG502ZC42">
    <property type="taxonomic scope" value="Bacteria"/>
</dbReference>
<keyword evidence="1" id="KW-0472">Membrane</keyword>
<dbReference type="KEGG" id="aja:AJAP_35035"/>
<feature type="transmembrane region" description="Helical" evidence="1">
    <location>
        <begin position="21"/>
        <end position="38"/>
    </location>
</feature>
<feature type="transmembrane region" description="Helical" evidence="1">
    <location>
        <begin position="53"/>
        <end position="73"/>
    </location>
</feature>
<evidence type="ECO:0000256" key="1">
    <source>
        <dbReference type="SAM" id="Phobius"/>
    </source>
</evidence>
<feature type="transmembrane region" description="Helical" evidence="1">
    <location>
        <begin position="80"/>
        <end position="100"/>
    </location>
</feature>
<feature type="transmembrane region" description="Helical" evidence="1">
    <location>
        <begin position="291"/>
        <end position="310"/>
    </location>
</feature>
<gene>
    <name evidence="2" type="ORF">AJAP_35035</name>
</gene>